<evidence type="ECO:0008006" key="4">
    <source>
        <dbReference type="Google" id="ProtNLM"/>
    </source>
</evidence>
<keyword evidence="1" id="KW-0472">Membrane</keyword>
<keyword evidence="1" id="KW-0812">Transmembrane</keyword>
<dbReference type="AlphaFoldDB" id="A0A4Q9GUR4"/>
<evidence type="ECO:0000313" key="2">
    <source>
        <dbReference type="EMBL" id="TBN56313.1"/>
    </source>
</evidence>
<feature type="transmembrane region" description="Helical" evidence="1">
    <location>
        <begin position="38"/>
        <end position="61"/>
    </location>
</feature>
<dbReference type="RefSeq" id="WP_130980423.1">
    <property type="nucleotide sequence ID" value="NZ_SISG01000001.1"/>
</dbReference>
<reference evidence="3" key="1">
    <citation type="submission" date="2019-02" db="EMBL/GenBank/DDBJ databases">
        <title>Glaciihabitans arcticus sp. nov., a psychrotolerant bacterium isolated from polar soil.</title>
        <authorList>
            <person name="Dahal R.H."/>
        </authorList>
    </citation>
    <scope>NUCLEOTIDE SEQUENCE [LARGE SCALE GENOMIC DNA]</scope>
    <source>
        <strain evidence="3">RP-3-7</strain>
    </source>
</reference>
<comment type="caution">
    <text evidence="2">The sequence shown here is derived from an EMBL/GenBank/DDBJ whole genome shotgun (WGS) entry which is preliminary data.</text>
</comment>
<evidence type="ECO:0000256" key="1">
    <source>
        <dbReference type="SAM" id="Phobius"/>
    </source>
</evidence>
<organism evidence="2 3">
    <name type="scientific">Glaciihabitans arcticus</name>
    <dbReference type="NCBI Taxonomy" id="2668039"/>
    <lineage>
        <taxon>Bacteria</taxon>
        <taxon>Bacillati</taxon>
        <taxon>Actinomycetota</taxon>
        <taxon>Actinomycetes</taxon>
        <taxon>Micrococcales</taxon>
        <taxon>Microbacteriaceae</taxon>
        <taxon>Glaciihabitans</taxon>
    </lineage>
</organism>
<dbReference type="Proteomes" id="UP000294194">
    <property type="component" value="Unassembled WGS sequence"/>
</dbReference>
<name>A0A4Q9GUR4_9MICO</name>
<sequence>MMSSPVLSRALKYGGVLTLFIALAGSLVGSLVAGTPGLVSALVGAGLTAFFMGLTAASILLAGRLAKDEDSSALFFGVVLGAWLLKFVVFITILVLLRNQPFIDPIVMFVSILAAVIGSLTVDVLAFVRAREPYVGEITLPGPQSSRSDHP</sequence>
<proteinExistence type="predicted"/>
<protein>
    <recommendedName>
        <fullName evidence="4">ATP synthase subunit I</fullName>
    </recommendedName>
</protein>
<gene>
    <name evidence="2" type="ORF">EYE40_02270</name>
</gene>
<feature type="transmembrane region" description="Helical" evidence="1">
    <location>
        <begin position="106"/>
        <end position="128"/>
    </location>
</feature>
<feature type="transmembrane region" description="Helical" evidence="1">
    <location>
        <begin position="12"/>
        <end position="32"/>
    </location>
</feature>
<accession>A0A4Q9GUR4</accession>
<dbReference type="EMBL" id="SISG01000001">
    <property type="protein sequence ID" value="TBN56313.1"/>
    <property type="molecule type" value="Genomic_DNA"/>
</dbReference>
<feature type="transmembrane region" description="Helical" evidence="1">
    <location>
        <begin position="73"/>
        <end position="94"/>
    </location>
</feature>
<keyword evidence="3" id="KW-1185">Reference proteome</keyword>
<evidence type="ECO:0000313" key="3">
    <source>
        <dbReference type="Proteomes" id="UP000294194"/>
    </source>
</evidence>
<keyword evidence="1" id="KW-1133">Transmembrane helix</keyword>